<reference evidence="1 2" key="1">
    <citation type="journal article" date="2016" name="Nat. Commun.">
        <title>Thousands of microbial genomes shed light on interconnected biogeochemical processes in an aquifer system.</title>
        <authorList>
            <person name="Anantharaman K."/>
            <person name="Brown C.T."/>
            <person name="Hug L.A."/>
            <person name="Sharon I."/>
            <person name="Castelle C.J."/>
            <person name="Probst A.J."/>
            <person name="Thomas B.C."/>
            <person name="Singh A."/>
            <person name="Wilkins M.J."/>
            <person name="Karaoz U."/>
            <person name="Brodie E.L."/>
            <person name="Williams K.H."/>
            <person name="Hubbard S.S."/>
            <person name="Banfield J.F."/>
        </authorList>
    </citation>
    <scope>NUCLEOTIDE SEQUENCE [LARGE SCALE GENOMIC DNA]</scope>
</reference>
<accession>A0A1F8GT03</accession>
<evidence type="ECO:0000313" key="2">
    <source>
        <dbReference type="Proteomes" id="UP000178444"/>
    </source>
</evidence>
<proteinExistence type="predicted"/>
<evidence type="ECO:0000313" key="1">
    <source>
        <dbReference type="EMBL" id="OGN27778.1"/>
    </source>
</evidence>
<sequence length="237" mass="27797">MQKLVLDKIMKSIIYYTDNRPDEEILSKVQESIFKSGLPIISCSLKPIDFGKNIVLDLECGPVTMIKQILTALEASEGEYIFFCEHDVLYDKSHFNFTPPDKEAFYYNTNVWRWDYEGDKVITYDSLRSLSGLCVFREKALEHFKKRLATIIERGFDKIPGKNPSWARKMGYEPGKKTGEKTDEWRSKYPNIDIRHKKTMTPIKMTIESFRHKPTGWKESTIDQLSGWDLKEMFNLR</sequence>
<protein>
    <recommendedName>
        <fullName evidence="3">Glycosyltransferase</fullName>
    </recommendedName>
</protein>
<dbReference type="EMBL" id="MGKO01000007">
    <property type="protein sequence ID" value="OGN27778.1"/>
    <property type="molecule type" value="Genomic_DNA"/>
</dbReference>
<evidence type="ECO:0008006" key="3">
    <source>
        <dbReference type="Google" id="ProtNLM"/>
    </source>
</evidence>
<dbReference type="AlphaFoldDB" id="A0A1F8GT03"/>
<gene>
    <name evidence="1" type="ORF">A2941_02800</name>
</gene>
<dbReference type="Proteomes" id="UP000178444">
    <property type="component" value="Unassembled WGS sequence"/>
</dbReference>
<name>A0A1F8GT03_9BACT</name>
<comment type="caution">
    <text evidence="1">The sequence shown here is derived from an EMBL/GenBank/DDBJ whole genome shotgun (WGS) entry which is preliminary data.</text>
</comment>
<organism evidence="1 2">
    <name type="scientific">Candidatus Yanofskybacteria bacterium RIFCSPLOWO2_01_FULL_49_17</name>
    <dbReference type="NCBI Taxonomy" id="1802700"/>
    <lineage>
        <taxon>Bacteria</taxon>
        <taxon>Candidatus Yanofskyibacteriota</taxon>
    </lineage>
</organism>